<dbReference type="EMBL" id="BQKI01000001">
    <property type="protein sequence ID" value="GJM84957.1"/>
    <property type="molecule type" value="Genomic_DNA"/>
</dbReference>
<dbReference type="SUPFAM" id="SSF82153">
    <property type="entry name" value="FAS1 domain"/>
    <property type="match status" value="1"/>
</dbReference>
<accession>A0AAV5BHQ4</accession>
<dbReference type="Proteomes" id="UP001054889">
    <property type="component" value="Unassembled WGS sequence"/>
</dbReference>
<keyword evidence="2" id="KW-1185">Reference proteome</keyword>
<sequence length="197" mass="20513">MLADKPAYTQFSKLLAQSKVAEEANRLRSATLLVVTDKMVQSVVTMPADKQRQALASHVLLSYFDPIKLDEMRARTAILPTLLSATDKAQGVLNYTKADDGQMYFGAPGAPCVAKLVKVVAARPYSVSIMEISEPILPRGSGGAAVPAAGRRAKGGKGKIKPSAAADGEATKVAADTTVPAGGEAATVAAANTRFIN</sequence>
<evidence type="ECO:0000313" key="1">
    <source>
        <dbReference type="EMBL" id="GJM84957.1"/>
    </source>
</evidence>
<protein>
    <submittedName>
        <fullName evidence="1">Uncharacterized protein</fullName>
    </submittedName>
</protein>
<dbReference type="InterPro" id="IPR033254">
    <property type="entry name" value="Plant_FLA"/>
</dbReference>
<reference evidence="1" key="1">
    <citation type="journal article" date="2018" name="DNA Res.">
        <title>Multiple hybrid de novo genome assembly of finger millet, an orphan allotetraploid crop.</title>
        <authorList>
            <person name="Hatakeyama M."/>
            <person name="Aluri S."/>
            <person name="Balachadran M.T."/>
            <person name="Sivarajan S.R."/>
            <person name="Patrignani A."/>
            <person name="Gruter S."/>
            <person name="Poveda L."/>
            <person name="Shimizu-Inatsugi R."/>
            <person name="Baeten J."/>
            <person name="Francoijs K.J."/>
            <person name="Nataraja K.N."/>
            <person name="Reddy Y.A.N."/>
            <person name="Phadnis S."/>
            <person name="Ravikumar R.L."/>
            <person name="Schlapbach R."/>
            <person name="Sreeman S.M."/>
            <person name="Shimizu K.K."/>
        </authorList>
    </citation>
    <scope>NUCLEOTIDE SEQUENCE</scope>
</reference>
<evidence type="ECO:0000313" key="2">
    <source>
        <dbReference type="Proteomes" id="UP001054889"/>
    </source>
</evidence>
<comment type="caution">
    <text evidence="1">The sequence shown here is derived from an EMBL/GenBank/DDBJ whole genome shotgun (WGS) entry which is preliminary data.</text>
</comment>
<dbReference type="GO" id="GO:0005886">
    <property type="term" value="C:plasma membrane"/>
    <property type="evidence" value="ECO:0007669"/>
    <property type="project" value="TreeGrafter"/>
</dbReference>
<dbReference type="InterPro" id="IPR036378">
    <property type="entry name" value="FAS1_dom_sf"/>
</dbReference>
<dbReference type="PANTHER" id="PTHR32382:SF37">
    <property type="entry name" value="OS02G0461000 PROTEIN"/>
    <property type="match status" value="1"/>
</dbReference>
<name>A0AAV5BHQ4_ELECO</name>
<proteinExistence type="predicted"/>
<reference evidence="1" key="2">
    <citation type="submission" date="2021-12" db="EMBL/GenBank/DDBJ databases">
        <title>Resequencing data analysis of finger millet.</title>
        <authorList>
            <person name="Hatakeyama M."/>
            <person name="Aluri S."/>
            <person name="Balachadran M.T."/>
            <person name="Sivarajan S.R."/>
            <person name="Poveda L."/>
            <person name="Shimizu-Inatsugi R."/>
            <person name="Schlapbach R."/>
            <person name="Sreeman S.M."/>
            <person name="Shimizu K.K."/>
        </authorList>
    </citation>
    <scope>NUCLEOTIDE SEQUENCE</scope>
</reference>
<gene>
    <name evidence="1" type="primary">ga00674</name>
    <name evidence="1" type="ORF">PR202_ga00674</name>
</gene>
<dbReference type="PANTHER" id="PTHR32382">
    <property type="entry name" value="FASCICLIN-LIKE ARABINOGALACTAN PROTEIN"/>
    <property type="match status" value="1"/>
</dbReference>
<organism evidence="1 2">
    <name type="scientific">Eleusine coracana subsp. coracana</name>
    <dbReference type="NCBI Taxonomy" id="191504"/>
    <lineage>
        <taxon>Eukaryota</taxon>
        <taxon>Viridiplantae</taxon>
        <taxon>Streptophyta</taxon>
        <taxon>Embryophyta</taxon>
        <taxon>Tracheophyta</taxon>
        <taxon>Spermatophyta</taxon>
        <taxon>Magnoliopsida</taxon>
        <taxon>Liliopsida</taxon>
        <taxon>Poales</taxon>
        <taxon>Poaceae</taxon>
        <taxon>PACMAD clade</taxon>
        <taxon>Chloridoideae</taxon>
        <taxon>Cynodonteae</taxon>
        <taxon>Eleusininae</taxon>
        <taxon>Eleusine</taxon>
    </lineage>
</organism>
<dbReference type="AlphaFoldDB" id="A0AAV5BHQ4"/>